<accession>A0A6A0GYS2</accession>
<dbReference type="CDD" id="cd09415">
    <property type="entry name" value="LIM1_Prickle"/>
    <property type="match status" value="1"/>
</dbReference>
<evidence type="ECO:0000256" key="5">
    <source>
        <dbReference type="ARBA" id="ARBA00023038"/>
    </source>
</evidence>
<dbReference type="InterPro" id="IPR047120">
    <property type="entry name" value="Pk/Esn/Tes"/>
</dbReference>
<evidence type="ECO:0000259" key="8">
    <source>
        <dbReference type="PROSITE" id="PS51303"/>
    </source>
</evidence>
<dbReference type="SUPFAM" id="SSF57716">
    <property type="entry name" value="Glucocorticoid receptor-like (DNA-binding domain)"/>
    <property type="match status" value="2"/>
</dbReference>
<dbReference type="FunFam" id="2.10.110.10:FF:000035">
    <property type="entry name" value="prickle-like protein 2 isoform X1"/>
    <property type="match status" value="1"/>
</dbReference>
<comment type="similarity">
    <text evidence="1">Belongs to the prickle / espinas / testin family.</text>
</comment>
<gene>
    <name evidence="9" type="ORF">HAZT_HAZT009581</name>
</gene>
<dbReference type="CDD" id="cd09418">
    <property type="entry name" value="LIM2_Prickle"/>
    <property type="match status" value="1"/>
</dbReference>
<keyword evidence="3" id="KW-0677">Repeat</keyword>
<dbReference type="SMART" id="SM00132">
    <property type="entry name" value="LIM"/>
    <property type="match status" value="2"/>
</dbReference>
<dbReference type="InterPro" id="IPR033726">
    <property type="entry name" value="LIM2_prickle"/>
</dbReference>
<sequence length="243" mass="27789">MYVLALPEDKVPYVNSVGEKYRIKQLLHQLPPHDNEVRYCNGLSEEERRELRLFSVTYHLHVRYCNGLSEEERRELRLFSAQRKRESLGRGSVKQLPLSLPHDMTCAQCSERLSGGDIVVSAARAGPSTCWHPACFTCCVCRELLVDLIYFWKDGALYCGRHHAESLKPRCAACDEIILADECTEAEGRAWHMKHFACFECDARLGGQRYIMRDGRPYCLHCFDSMFAEYCDTCGHAIGVDQG</sequence>
<dbReference type="GO" id="GO:0008270">
    <property type="term" value="F:zinc ion binding"/>
    <property type="evidence" value="ECO:0007669"/>
    <property type="project" value="InterPro"/>
</dbReference>
<dbReference type="FunFam" id="2.10.110.10:FF:000005">
    <property type="entry name" value="Testin isoform 1"/>
    <property type="match status" value="1"/>
</dbReference>
<dbReference type="Pfam" id="PF00412">
    <property type="entry name" value="LIM"/>
    <property type="match status" value="2"/>
</dbReference>
<evidence type="ECO:0000256" key="1">
    <source>
        <dbReference type="ARBA" id="ARBA00008268"/>
    </source>
</evidence>
<dbReference type="PROSITE" id="PS50023">
    <property type="entry name" value="LIM_DOMAIN_2"/>
    <property type="match status" value="2"/>
</dbReference>
<evidence type="ECO:0000256" key="6">
    <source>
        <dbReference type="PROSITE-ProRule" id="PRU00125"/>
    </source>
</evidence>
<dbReference type="PROSITE" id="PS00478">
    <property type="entry name" value="LIM_DOMAIN_1"/>
    <property type="match status" value="1"/>
</dbReference>
<keyword evidence="2 6" id="KW-0479">Metal-binding</keyword>
<evidence type="ECO:0000256" key="4">
    <source>
        <dbReference type="ARBA" id="ARBA00022833"/>
    </source>
</evidence>
<dbReference type="EMBL" id="JQDR03011873">
    <property type="protein sequence ID" value="KAA0192083.1"/>
    <property type="molecule type" value="Genomic_DNA"/>
</dbReference>
<comment type="caution">
    <text evidence="9">The sequence shown here is derived from an EMBL/GenBank/DDBJ whole genome shotgun (WGS) entry which is preliminary data.</text>
</comment>
<feature type="domain" description="LIM zinc-binding" evidence="7">
    <location>
        <begin position="104"/>
        <end position="168"/>
    </location>
</feature>
<dbReference type="PROSITE" id="PS51303">
    <property type="entry name" value="PET"/>
    <property type="match status" value="1"/>
</dbReference>
<evidence type="ECO:0000259" key="7">
    <source>
        <dbReference type="PROSITE" id="PS50023"/>
    </source>
</evidence>
<feature type="domain" description="LIM zinc-binding" evidence="7">
    <location>
        <begin position="169"/>
        <end position="229"/>
    </location>
</feature>
<reference evidence="9" key="2">
    <citation type="journal article" date="2018" name="Environ. Sci. Technol.">
        <title>The Toxicogenome of Hyalella azteca: A Model for Sediment Ecotoxicology and Evolutionary Toxicology.</title>
        <authorList>
            <person name="Poynton H.C."/>
            <person name="Hasenbein S."/>
            <person name="Benoit J.B."/>
            <person name="Sepulveda M.S."/>
            <person name="Poelchau M.F."/>
            <person name="Hughes D.S.T."/>
            <person name="Murali S.C."/>
            <person name="Chen S."/>
            <person name="Glastad K.M."/>
            <person name="Goodisman M.A.D."/>
            <person name="Werren J.H."/>
            <person name="Vineis J.H."/>
            <person name="Bowen J.L."/>
            <person name="Friedrich M."/>
            <person name="Jones J."/>
            <person name="Robertson H.M."/>
            <person name="Feyereisen R."/>
            <person name="Mechler-Hickson A."/>
            <person name="Mathers N."/>
            <person name="Lee C.E."/>
            <person name="Colbourne J.K."/>
            <person name="Biales A."/>
            <person name="Johnston J.S."/>
            <person name="Wellborn G.A."/>
            <person name="Rosendale A.J."/>
            <person name="Cridge A.G."/>
            <person name="Munoz-Torres M.C."/>
            <person name="Bain P.A."/>
            <person name="Manny A.R."/>
            <person name="Major K.M."/>
            <person name="Lambert F.N."/>
            <person name="Vulpe C.D."/>
            <person name="Tuck P."/>
            <person name="Blalock B.J."/>
            <person name="Lin Y.Y."/>
            <person name="Smith M.E."/>
            <person name="Ochoa-Acuna H."/>
            <person name="Chen M.M."/>
            <person name="Childers C.P."/>
            <person name="Qu J."/>
            <person name="Dugan S."/>
            <person name="Lee S.L."/>
            <person name="Chao H."/>
            <person name="Dinh H."/>
            <person name="Han Y."/>
            <person name="Doddapaneni H."/>
            <person name="Worley K.C."/>
            <person name="Muzny D.M."/>
            <person name="Gibbs R.A."/>
            <person name="Richards S."/>
        </authorList>
    </citation>
    <scope>NUCLEOTIDE SEQUENCE</scope>
    <source>
        <strain evidence="9">HAZT.00-mixed</strain>
        <tissue evidence="9">Whole organism</tissue>
    </source>
</reference>
<dbReference type="AlphaFoldDB" id="A0A6A0GYS2"/>
<dbReference type="Proteomes" id="UP000711488">
    <property type="component" value="Unassembled WGS sequence"/>
</dbReference>
<protein>
    <recommendedName>
        <fullName evidence="10">LIM zinc-binding domain-containing protein</fullName>
    </recommendedName>
</protein>
<evidence type="ECO:0000256" key="3">
    <source>
        <dbReference type="ARBA" id="ARBA00022737"/>
    </source>
</evidence>
<feature type="domain" description="PET" evidence="8">
    <location>
        <begin position="1"/>
        <end position="77"/>
    </location>
</feature>
<evidence type="ECO:0000313" key="9">
    <source>
        <dbReference type="EMBL" id="KAA0192083.1"/>
    </source>
</evidence>
<dbReference type="InterPro" id="IPR001781">
    <property type="entry name" value="Znf_LIM"/>
</dbReference>
<dbReference type="Gene3D" id="2.10.110.10">
    <property type="entry name" value="Cysteine Rich Protein"/>
    <property type="match status" value="2"/>
</dbReference>
<keyword evidence="4 6" id="KW-0862">Zinc</keyword>
<dbReference type="InterPro" id="IPR033725">
    <property type="entry name" value="LIM1_prickle"/>
</dbReference>
<dbReference type="Pfam" id="PF06297">
    <property type="entry name" value="PET"/>
    <property type="match status" value="2"/>
</dbReference>
<dbReference type="PANTHER" id="PTHR24211">
    <property type="entry name" value="LIM DOMAIN-CONTAINING PROTEIN"/>
    <property type="match status" value="1"/>
</dbReference>
<dbReference type="InterPro" id="IPR010442">
    <property type="entry name" value="PET_domain"/>
</dbReference>
<reference evidence="9" key="1">
    <citation type="submission" date="2014-08" db="EMBL/GenBank/DDBJ databases">
        <authorList>
            <person name="Murali S."/>
            <person name="Richards S."/>
            <person name="Bandaranaike D."/>
            <person name="Bellair M."/>
            <person name="Blankenburg K."/>
            <person name="Chao H."/>
            <person name="Dinh H."/>
            <person name="Doddapaneni H."/>
            <person name="Dugan-Rocha S."/>
            <person name="Elkadiri S."/>
            <person name="Gnanaolivu R."/>
            <person name="Hughes D."/>
            <person name="Lee S."/>
            <person name="Li M."/>
            <person name="Ming W."/>
            <person name="Munidasa M."/>
            <person name="Muniz J."/>
            <person name="Nguyen L."/>
            <person name="Osuji N."/>
            <person name="Pu L.-L."/>
            <person name="Puazo M."/>
            <person name="Skinner E."/>
            <person name="Qu C."/>
            <person name="Quiroz J."/>
            <person name="Raj R."/>
            <person name="Weissenberger G."/>
            <person name="Xin Y."/>
            <person name="Zou X."/>
            <person name="Han Y."/>
            <person name="Worley K."/>
            <person name="Muzny D."/>
            <person name="Gibbs R."/>
        </authorList>
    </citation>
    <scope>NUCLEOTIDE SEQUENCE</scope>
    <source>
        <strain evidence="9">HAZT.00-mixed</strain>
        <tissue evidence="9">Whole organism</tissue>
    </source>
</reference>
<proteinExistence type="inferred from homology"/>
<evidence type="ECO:0008006" key="10">
    <source>
        <dbReference type="Google" id="ProtNLM"/>
    </source>
</evidence>
<reference evidence="9" key="3">
    <citation type="submission" date="2019-06" db="EMBL/GenBank/DDBJ databases">
        <authorList>
            <person name="Poynton C."/>
            <person name="Hasenbein S."/>
            <person name="Benoit J.B."/>
            <person name="Sepulveda M.S."/>
            <person name="Poelchau M.F."/>
            <person name="Murali S.C."/>
            <person name="Chen S."/>
            <person name="Glastad K.M."/>
            <person name="Werren J.H."/>
            <person name="Vineis J.H."/>
            <person name="Bowen J.L."/>
            <person name="Friedrich M."/>
            <person name="Jones J."/>
            <person name="Robertson H.M."/>
            <person name="Feyereisen R."/>
            <person name="Mechler-Hickson A."/>
            <person name="Mathers N."/>
            <person name="Lee C.E."/>
            <person name="Colbourne J.K."/>
            <person name="Biales A."/>
            <person name="Johnston J.S."/>
            <person name="Wellborn G.A."/>
            <person name="Rosendale A.J."/>
            <person name="Cridge A.G."/>
            <person name="Munoz-Torres M.C."/>
            <person name="Bain P.A."/>
            <person name="Manny A.R."/>
            <person name="Major K.M."/>
            <person name="Lambert F.N."/>
            <person name="Vulpe C.D."/>
            <person name="Tuck P."/>
            <person name="Blalock B.J."/>
            <person name="Lin Y.-Y."/>
            <person name="Smith M.E."/>
            <person name="Ochoa-Acuna H."/>
            <person name="Chen M.-J.M."/>
            <person name="Childers C.P."/>
            <person name="Qu J."/>
            <person name="Dugan S."/>
            <person name="Lee S.L."/>
            <person name="Chao H."/>
            <person name="Dinh H."/>
            <person name="Han Y."/>
            <person name="Doddapaneni H."/>
            <person name="Worley K.C."/>
            <person name="Muzny D.M."/>
            <person name="Gibbs R.A."/>
            <person name="Richards S."/>
        </authorList>
    </citation>
    <scope>NUCLEOTIDE SEQUENCE</scope>
    <source>
        <strain evidence="9">HAZT.00-mixed</strain>
        <tissue evidence="9">Whole organism</tissue>
    </source>
</reference>
<evidence type="ECO:0000256" key="2">
    <source>
        <dbReference type="ARBA" id="ARBA00022723"/>
    </source>
</evidence>
<keyword evidence="5 6" id="KW-0440">LIM domain</keyword>
<name>A0A6A0GYS2_HYAAZ</name>
<organism evidence="9">
    <name type="scientific">Hyalella azteca</name>
    <name type="common">Amphipod</name>
    <dbReference type="NCBI Taxonomy" id="294128"/>
    <lineage>
        <taxon>Eukaryota</taxon>
        <taxon>Metazoa</taxon>
        <taxon>Ecdysozoa</taxon>
        <taxon>Arthropoda</taxon>
        <taxon>Crustacea</taxon>
        <taxon>Multicrustacea</taxon>
        <taxon>Malacostraca</taxon>
        <taxon>Eumalacostraca</taxon>
        <taxon>Peracarida</taxon>
        <taxon>Amphipoda</taxon>
        <taxon>Senticaudata</taxon>
        <taxon>Talitrida</taxon>
        <taxon>Talitroidea</taxon>
        <taxon>Hyalellidae</taxon>
        <taxon>Hyalella</taxon>
    </lineage>
</organism>
<dbReference type="PANTHER" id="PTHR24211:SF20">
    <property type="entry name" value="PROTEIN ESPINAS-RELATED"/>
    <property type="match status" value="1"/>
</dbReference>